<dbReference type="Proteomes" id="UP000002745">
    <property type="component" value="Chromosome"/>
</dbReference>
<dbReference type="EMBL" id="CP001678">
    <property type="protein sequence ID" value="ACT58644.1"/>
    <property type="molecule type" value="Genomic_DNA"/>
</dbReference>
<evidence type="ECO:0000313" key="2">
    <source>
        <dbReference type="EMBL" id="ACT58644.1"/>
    </source>
</evidence>
<gene>
    <name evidence="2" type="ordered locus">Hbal_0950</name>
</gene>
<dbReference type="PANTHER" id="PTHR33361">
    <property type="entry name" value="GLR0591 PROTEIN"/>
    <property type="match status" value="1"/>
</dbReference>
<dbReference type="Pfam" id="PF05960">
    <property type="entry name" value="DUF885"/>
    <property type="match status" value="1"/>
</dbReference>
<evidence type="ECO:0000313" key="3">
    <source>
        <dbReference type="Proteomes" id="UP000002745"/>
    </source>
</evidence>
<sequence length="622" mass="69732">MNRLQYFMAFSCLLGIATLSGCQPKHKAADQVFENLVYTITREEIKHSPELGAKFEDKIKSFSDAQSHSLDDRSTASASEIQVTRLEELQSLSAINKDLLSPTQKNTYDTLEILLSNSARFSTFVFGETDLFSTRPYVITHLDGAYLELPNFLTHSHPINSLRDAQEYVERLSSVANAIDDEIDRFSLDVKKGIMPPDFILDQIITNAQLIYNAPTENSSFVTTLQYGLEYLEDLDVKAGQSLLNQAKLALEDQIRPAYQRLIDTVTQAKSGMSGPIGLSAIKDGKNYYQALLNTYPSQTKTPQEIHDIGLNLVAEISSELDLMLINQELSEGAVAERLIQLGTPPEYLFENTQEGHQQFLQMLDMHISSMEEKLSQAFSTYPSASNDIEALTAQLMHSTPENFYQSPPTQLEENTTSSDELPTASTAPQYVFSGPIWSLATFSYHETIPGRLLQNAIRQTIETPPLLQLASFPTYVEGWDLYAEDLADEMGIYADAPLDRIGYLQSLLFQAARLVVDTGIHDQNWSREQATQYLVDTTGYSYALMQTEVDQYIVHPTLACAAILGRNEIRRLRKQADQALGNKFNLKAFHDVLLTNGARPLSVVETDITDWISKQSQIIQE</sequence>
<dbReference type="PROSITE" id="PS51257">
    <property type="entry name" value="PROKAR_LIPOPROTEIN"/>
    <property type="match status" value="1"/>
</dbReference>
<dbReference type="InterPro" id="IPR010281">
    <property type="entry name" value="DUF885"/>
</dbReference>
<evidence type="ECO:0000256" key="1">
    <source>
        <dbReference type="SAM" id="MobiDB-lite"/>
    </source>
</evidence>
<proteinExistence type="predicted"/>
<protein>
    <recommendedName>
        <fullName evidence="4">DUF885 domain-containing protein</fullName>
    </recommendedName>
</protein>
<name>C6XQN8_HIRBI</name>
<reference evidence="3" key="1">
    <citation type="journal article" date="2011" name="J. Bacteriol.">
        <title>Genome sequences of eight morphologically diverse alphaproteobacteria.</title>
        <authorList>
            <consortium name="US DOE Joint Genome Institute"/>
            <person name="Brown P.J."/>
            <person name="Kysela D.T."/>
            <person name="Buechlein A."/>
            <person name="Hemmerich C."/>
            <person name="Brun Y.V."/>
        </authorList>
    </citation>
    <scope>NUCLEOTIDE SEQUENCE [LARGE SCALE GENOMIC DNA]</scope>
    <source>
        <strain evidence="3">ATCC 49814 / DSM 5838 / IFAM 1418</strain>
    </source>
</reference>
<dbReference type="OrthoDB" id="7937304at2"/>
<dbReference type="RefSeq" id="WP_015826794.1">
    <property type="nucleotide sequence ID" value="NC_012982.1"/>
</dbReference>
<dbReference type="eggNOG" id="COG4805">
    <property type="taxonomic scope" value="Bacteria"/>
</dbReference>
<keyword evidence="3" id="KW-1185">Reference proteome</keyword>
<dbReference type="PANTHER" id="PTHR33361:SF2">
    <property type="entry name" value="DUF885 DOMAIN-CONTAINING PROTEIN"/>
    <property type="match status" value="1"/>
</dbReference>
<dbReference type="STRING" id="582402.Hbal_0950"/>
<feature type="region of interest" description="Disordered" evidence="1">
    <location>
        <begin position="402"/>
        <end position="425"/>
    </location>
</feature>
<dbReference type="AlphaFoldDB" id="C6XQN8"/>
<evidence type="ECO:0008006" key="4">
    <source>
        <dbReference type="Google" id="ProtNLM"/>
    </source>
</evidence>
<dbReference type="KEGG" id="hba:Hbal_0950"/>
<dbReference type="HOGENOM" id="CLU_018914_0_0_5"/>
<organism evidence="2 3">
    <name type="scientific">Hirschia baltica (strain ATCC 49814 / DSM 5838 / IFAM 1418)</name>
    <dbReference type="NCBI Taxonomy" id="582402"/>
    <lineage>
        <taxon>Bacteria</taxon>
        <taxon>Pseudomonadati</taxon>
        <taxon>Pseudomonadota</taxon>
        <taxon>Alphaproteobacteria</taxon>
        <taxon>Hyphomonadales</taxon>
        <taxon>Hyphomonadaceae</taxon>
        <taxon>Hirschia</taxon>
    </lineage>
</organism>
<accession>C6XQN8</accession>